<dbReference type="InterPro" id="IPR001677">
    <property type="entry name" value="TbpB_B_D"/>
</dbReference>
<dbReference type="Gene3D" id="2.40.160.90">
    <property type="match status" value="1"/>
</dbReference>
<proteinExistence type="predicted"/>
<evidence type="ECO:0000313" key="5">
    <source>
        <dbReference type="EMBL" id="OBX04890.1"/>
    </source>
</evidence>
<evidence type="ECO:0000259" key="4">
    <source>
        <dbReference type="Pfam" id="PF01298"/>
    </source>
</evidence>
<feature type="signal peptide" evidence="3">
    <location>
        <begin position="1"/>
        <end position="21"/>
    </location>
</feature>
<dbReference type="PROSITE" id="PS51257">
    <property type="entry name" value="PROKAR_LIPOPROTEIN"/>
    <property type="match status" value="1"/>
</dbReference>
<reference evidence="5 6" key="1">
    <citation type="submission" date="2014-11" db="EMBL/GenBank/DDBJ databases">
        <title>Pan-genome of Gallibacterium spp.</title>
        <authorList>
            <person name="Kudirkiene E."/>
            <person name="Bojesen A.M."/>
        </authorList>
    </citation>
    <scope>NUCLEOTIDE SEQUENCE [LARGE SCALE GENOMIC DNA]</scope>
    <source>
        <strain evidence="5 6">59/S3/89</strain>
    </source>
</reference>
<accession>A0A1A7PUQ7</accession>
<dbReference type="AlphaFoldDB" id="A0A1A7PUQ7"/>
<evidence type="ECO:0000256" key="2">
    <source>
        <dbReference type="SAM" id="MobiDB-lite"/>
    </source>
</evidence>
<evidence type="ECO:0000256" key="3">
    <source>
        <dbReference type="SAM" id="SignalP"/>
    </source>
</evidence>
<feature type="compositionally biased region" description="Low complexity" evidence="2">
    <location>
        <begin position="55"/>
        <end position="70"/>
    </location>
</feature>
<dbReference type="RefSeq" id="WP_065237122.1">
    <property type="nucleotide sequence ID" value="NZ_JTJR01000017.1"/>
</dbReference>
<protein>
    <recommendedName>
        <fullName evidence="4">Transferrin-binding protein B C-lobe/N-lobe beta-barrel domain-containing protein</fullName>
    </recommendedName>
</protein>
<organism evidence="5 6">
    <name type="scientific">Gallibacterium genomosp. 3</name>
    <dbReference type="NCBI Taxonomy" id="505345"/>
    <lineage>
        <taxon>Bacteria</taxon>
        <taxon>Pseudomonadati</taxon>
        <taxon>Pseudomonadota</taxon>
        <taxon>Gammaproteobacteria</taxon>
        <taxon>Pasteurellales</taxon>
        <taxon>Pasteurellaceae</taxon>
        <taxon>Gallibacterium</taxon>
    </lineage>
</organism>
<feature type="coiled-coil region" evidence="1">
    <location>
        <begin position="72"/>
        <end position="229"/>
    </location>
</feature>
<dbReference type="SUPFAM" id="SSF56925">
    <property type="entry name" value="OMPA-like"/>
    <property type="match status" value="1"/>
</dbReference>
<evidence type="ECO:0000313" key="6">
    <source>
        <dbReference type="Proteomes" id="UP000092626"/>
    </source>
</evidence>
<sequence>MQKLPFKPIALITLLSLGIVACGSSSGGTKPATTNAEKPTTEKDITTSNQVPQETNTQNSSTNNSSTDTTQLNTLKTRLETIEKQLNTLIANPTDNNAQLNALIAELQTQKTYLEEEQKKLKDQLTELKQQKEKLIQQRNELSQLADNKEKLIQEKEQALIEKENVIREKENILTAHIEASNDKDRQISELYSRISDLENQLWNKDSQIQNTLNEVTTLTEQLNNLTKQINPYQETTEQRELRLAREKERENFVAPKFVQYTDQENPSINSDYNFDVNITADGIRHEKNIISALSSSNVVYVSYNYNLEEAGNSILIQKDLSNGQEKIVYSFGGNPTRAQYLSELQRIQGSAQYRGQIHTAQNITTSSMSSYGHKNITLNANFTDQSISGTVDAHSSDGPYASSITLHPAPITTNRGMMEFSGTASRTVTDPYNNPPIGPSQTNGSYQGIFMGKHAEQIAGSIVLPAPSLGSYIPEKGVFTAEKQ</sequence>
<keyword evidence="1" id="KW-0175">Coiled coil</keyword>
<feature type="domain" description="Transferrin-binding protein B C-lobe/N-lobe beta-barrel" evidence="4">
    <location>
        <begin position="349"/>
        <end position="482"/>
    </location>
</feature>
<feature type="region of interest" description="Disordered" evidence="2">
    <location>
        <begin position="25"/>
        <end position="70"/>
    </location>
</feature>
<feature type="chain" id="PRO_5008359362" description="Transferrin-binding protein B C-lobe/N-lobe beta-barrel domain-containing protein" evidence="3">
    <location>
        <begin position="22"/>
        <end position="485"/>
    </location>
</feature>
<dbReference type="InterPro" id="IPR011250">
    <property type="entry name" value="OMP/PagP_B-barrel"/>
</dbReference>
<name>A0A1A7PUQ7_9PAST</name>
<evidence type="ECO:0000256" key="1">
    <source>
        <dbReference type="SAM" id="Coils"/>
    </source>
</evidence>
<dbReference type="STRING" id="505345.QV06_04495"/>
<gene>
    <name evidence="5" type="ORF">QV06_04495</name>
</gene>
<keyword evidence="3" id="KW-0732">Signal</keyword>
<dbReference type="Proteomes" id="UP000092626">
    <property type="component" value="Unassembled WGS sequence"/>
</dbReference>
<dbReference type="PATRIC" id="fig|505345.6.peg.926"/>
<dbReference type="EMBL" id="JTJR01000017">
    <property type="protein sequence ID" value="OBX04890.1"/>
    <property type="molecule type" value="Genomic_DNA"/>
</dbReference>
<dbReference type="Pfam" id="PF01298">
    <property type="entry name" value="TbpB_B_D"/>
    <property type="match status" value="1"/>
</dbReference>
<feature type="compositionally biased region" description="Polar residues" evidence="2">
    <location>
        <begin position="25"/>
        <end position="38"/>
    </location>
</feature>
<comment type="caution">
    <text evidence="5">The sequence shown here is derived from an EMBL/GenBank/DDBJ whole genome shotgun (WGS) entry which is preliminary data.</text>
</comment>